<sequence>MYNKILVAYDGSEFSNAALHHGRDLAQLCGAELHLLGIVATKAYVISPEVFGAVDLWALERAEVEHAIERAAILLSDTGVELGTHIREGNPVEEIANCCAELDADLAIIGHSDKGLLARWLEGSVGAGLVKDLPCNLLIATR</sequence>
<dbReference type="InterPro" id="IPR014729">
    <property type="entry name" value="Rossmann-like_a/b/a_fold"/>
</dbReference>
<dbReference type="PANTHER" id="PTHR46268">
    <property type="entry name" value="STRESS RESPONSE PROTEIN NHAX"/>
    <property type="match status" value="1"/>
</dbReference>
<comment type="caution">
    <text evidence="3">The sequence shown here is derived from an EMBL/GenBank/DDBJ whole genome shotgun (WGS) entry which is preliminary data.</text>
</comment>
<dbReference type="PANTHER" id="PTHR46268:SF6">
    <property type="entry name" value="UNIVERSAL STRESS PROTEIN UP12"/>
    <property type="match status" value="1"/>
</dbReference>
<evidence type="ECO:0000313" key="4">
    <source>
        <dbReference type="Proteomes" id="UP000634139"/>
    </source>
</evidence>
<dbReference type="SUPFAM" id="SSF52402">
    <property type="entry name" value="Adenine nucleotide alpha hydrolases-like"/>
    <property type="match status" value="1"/>
</dbReference>
<feature type="domain" description="UspA" evidence="2">
    <location>
        <begin position="1"/>
        <end position="139"/>
    </location>
</feature>
<evidence type="ECO:0000313" key="3">
    <source>
        <dbReference type="EMBL" id="GGZ88156.1"/>
    </source>
</evidence>
<comment type="similarity">
    <text evidence="1">Belongs to the universal stress protein A family.</text>
</comment>
<dbReference type="Pfam" id="PF00582">
    <property type="entry name" value="Usp"/>
    <property type="match status" value="1"/>
</dbReference>
<dbReference type="RefSeq" id="WP_189538711.1">
    <property type="nucleotide sequence ID" value="NZ_BMZD01000001.1"/>
</dbReference>
<reference evidence="3" key="2">
    <citation type="submission" date="2020-09" db="EMBL/GenBank/DDBJ databases">
        <authorList>
            <person name="Sun Q."/>
            <person name="Kim S."/>
        </authorList>
    </citation>
    <scope>NUCLEOTIDE SEQUENCE</scope>
    <source>
        <strain evidence="3">KCTC 32422</strain>
    </source>
</reference>
<dbReference type="PRINTS" id="PR01438">
    <property type="entry name" value="UNVRSLSTRESS"/>
</dbReference>
<accession>A0A918VCV3</accession>
<protein>
    <recommendedName>
        <fullName evidence="2">UspA domain-containing protein</fullName>
    </recommendedName>
</protein>
<dbReference type="InterPro" id="IPR006016">
    <property type="entry name" value="UspA"/>
</dbReference>
<organism evidence="3 4">
    <name type="scientific">Novosphingobium arvoryzae</name>
    <dbReference type="NCBI Taxonomy" id="1256514"/>
    <lineage>
        <taxon>Bacteria</taxon>
        <taxon>Pseudomonadati</taxon>
        <taxon>Pseudomonadota</taxon>
        <taxon>Alphaproteobacteria</taxon>
        <taxon>Sphingomonadales</taxon>
        <taxon>Sphingomonadaceae</taxon>
        <taxon>Novosphingobium</taxon>
    </lineage>
</organism>
<reference evidence="3" key="1">
    <citation type="journal article" date="2014" name="Int. J. Syst. Evol. Microbiol.">
        <title>Complete genome sequence of Corynebacterium casei LMG S-19264T (=DSM 44701T), isolated from a smear-ripened cheese.</title>
        <authorList>
            <consortium name="US DOE Joint Genome Institute (JGI-PGF)"/>
            <person name="Walter F."/>
            <person name="Albersmeier A."/>
            <person name="Kalinowski J."/>
            <person name="Ruckert C."/>
        </authorList>
    </citation>
    <scope>NUCLEOTIDE SEQUENCE</scope>
    <source>
        <strain evidence="3">KCTC 32422</strain>
    </source>
</reference>
<dbReference type="AlphaFoldDB" id="A0A918VCV3"/>
<gene>
    <name evidence="3" type="ORF">GCM10011617_03740</name>
</gene>
<name>A0A918VCV3_9SPHN</name>
<evidence type="ECO:0000256" key="1">
    <source>
        <dbReference type="ARBA" id="ARBA00008791"/>
    </source>
</evidence>
<keyword evidence="4" id="KW-1185">Reference proteome</keyword>
<dbReference type="CDD" id="cd00293">
    <property type="entry name" value="USP-like"/>
    <property type="match status" value="1"/>
</dbReference>
<dbReference type="Gene3D" id="3.40.50.620">
    <property type="entry name" value="HUPs"/>
    <property type="match status" value="1"/>
</dbReference>
<dbReference type="EMBL" id="BMZD01000001">
    <property type="protein sequence ID" value="GGZ88156.1"/>
    <property type="molecule type" value="Genomic_DNA"/>
</dbReference>
<evidence type="ECO:0000259" key="2">
    <source>
        <dbReference type="Pfam" id="PF00582"/>
    </source>
</evidence>
<dbReference type="InterPro" id="IPR006015">
    <property type="entry name" value="Universal_stress_UspA"/>
</dbReference>
<proteinExistence type="inferred from homology"/>
<dbReference type="Proteomes" id="UP000634139">
    <property type="component" value="Unassembled WGS sequence"/>
</dbReference>